<organism evidence="1">
    <name type="scientific">viral metagenome</name>
    <dbReference type="NCBI Taxonomy" id="1070528"/>
    <lineage>
        <taxon>unclassified sequences</taxon>
        <taxon>metagenomes</taxon>
        <taxon>organismal metagenomes</taxon>
    </lineage>
</organism>
<dbReference type="EMBL" id="MT143986">
    <property type="protein sequence ID" value="QJA45172.1"/>
    <property type="molecule type" value="Genomic_DNA"/>
</dbReference>
<accession>A0A6H1ZCI2</accession>
<evidence type="ECO:0000313" key="1">
    <source>
        <dbReference type="EMBL" id="QJA45172.1"/>
    </source>
</evidence>
<name>A0A6H1ZCI2_9ZZZZ</name>
<proteinExistence type="predicted"/>
<protein>
    <submittedName>
        <fullName evidence="1">Uncharacterized protein</fullName>
    </submittedName>
</protein>
<dbReference type="AlphaFoldDB" id="A0A6H1ZCI2"/>
<sequence length="102" mass="12294">MVVKKDPFIVEIFSNKKVLIERNTIQWIVTDKKINKQYYYTYLPYMLTDFAIKQVEDKIVEHGFMEILNLIQDIKREIYREVSLIGEAIQNYYTKEHKNGNT</sequence>
<gene>
    <name evidence="1" type="ORF">TM448A00186_0084</name>
</gene>
<reference evidence="1" key="1">
    <citation type="submission" date="2020-03" db="EMBL/GenBank/DDBJ databases">
        <title>The deep terrestrial virosphere.</title>
        <authorList>
            <person name="Holmfeldt K."/>
            <person name="Nilsson E."/>
            <person name="Simone D."/>
            <person name="Lopez-Fernandez M."/>
            <person name="Wu X."/>
            <person name="de Brujin I."/>
            <person name="Lundin D."/>
            <person name="Andersson A."/>
            <person name="Bertilsson S."/>
            <person name="Dopson M."/>
        </authorList>
    </citation>
    <scope>NUCLEOTIDE SEQUENCE</scope>
    <source>
        <strain evidence="1">TM448A00186</strain>
    </source>
</reference>